<feature type="compositionally biased region" description="Acidic residues" evidence="2">
    <location>
        <begin position="697"/>
        <end position="707"/>
    </location>
</feature>
<feature type="region of interest" description="Disordered" evidence="2">
    <location>
        <begin position="659"/>
        <end position="742"/>
    </location>
</feature>
<dbReference type="AlphaFoldDB" id="A0A3N4HFZ8"/>
<proteinExistence type="predicted"/>
<evidence type="ECO:0000256" key="1">
    <source>
        <dbReference type="SAM" id="Coils"/>
    </source>
</evidence>
<organism evidence="3 4">
    <name type="scientific">Ascobolus immersus RN42</name>
    <dbReference type="NCBI Taxonomy" id="1160509"/>
    <lineage>
        <taxon>Eukaryota</taxon>
        <taxon>Fungi</taxon>
        <taxon>Dikarya</taxon>
        <taxon>Ascomycota</taxon>
        <taxon>Pezizomycotina</taxon>
        <taxon>Pezizomycetes</taxon>
        <taxon>Pezizales</taxon>
        <taxon>Ascobolaceae</taxon>
        <taxon>Ascobolus</taxon>
    </lineage>
</organism>
<dbReference type="Proteomes" id="UP000275078">
    <property type="component" value="Unassembled WGS sequence"/>
</dbReference>
<sequence length="742" mass="85820">MYRTATLPPSEKCQIKTAYCKLTNILTNDTPFLELLNTPTSTAQDIQTYLLSKISPLVRYPDPYNGLFSHLVDPAIPPVYHVNKALLEKLKVTRRPDCVQRLMSHVSTGGVCAECFERSDLETLRTGLGKYEEKRVVMMGGEKYLEELEKNRQQGMERRELQRRAEQERKEWQRREEERQKLERERKWEEDRRVFRLKWQQAEQWADNVYCVMTEAAIKNPDFLALFEGPLDRTPTVLANIILEMEFRKFVDKCDMNEELRGHFDAIMKDRHGSAPLDHFRFVRLHLSSDSRMKQPPSRGCPTLRCPWYKHPEVLELKQRLLVLDQAIKVRLEQEAVAAGFLLVQKRAEMEEERIRREIERLRLARKWQVETRRLQRKTDKRRCYSAKVLSVHSTFMELLRGDRSWTWIDEVGKIVAVVHTDFAKETKDTESHFPGKSWRPGYTLAEELLWHLFGKSRGGNDPCMECPMVPSVQEMKELLRKALELDFPVDLHFQRPLDSWERQNVIPMRLWCYEKVASTISTEAREILSNSQDGGSSPQNFKDSIEKLGSKLREELEKAQSKGRIKVQDPRTDRRLSGKVRETKALLDCTGLKTLWDHSAPARVYLEDFERYNWGNHYSVLGQVLRDLLEKSRSGQEMMLDSHVASTGLCVEAVEPVDGRSSAANGPDGPDAHDSGSDVGNLEDRAGRHGNGAEEAANDNDDETQNEADANTGDKRKRDCSADLDLEMEESEKKIRITGTM</sequence>
<protein>
    <submittedName>
        <fullName evidence="3">Uncharacterized protein</fullName>
    </submittedName>
</protein>
<keyword evidence="4" id="KW-1185">Reference proteome</keyword>
<dbReference type="EMBL" id="ML119836">
    <property type="protein sequence ID" value="RPA73035.1"/>
    <property type="molecule type" value="Genomic_DNA"/>
</dbReference>
<keyword evidence="1" id="KW-0175">Coiled coil</keyword>
<feature type="coiled-coil region" evidence="1">
    <location>
        <begin position="145"/>
        <end position="185"/>
    </location>
</feature>
<accession>A0A3N4HFZ8</accession>
<feature type="compositionally biased region" description="Basic and acidic residues" evidence="2">
    <location>
        <begin position="713"/>
        <end position="722"/>
    </location>
</feature>
<feature type="compositionally biased region" description="Basic and acidic residues" evidence="2">
    <location>
        <begin position="671"/>
        <end position="688"/>
    </location>
</feature>
<reference evidence="3 4" key="1">
    <citation type="journal article" date="2018" name="Nat. Ecol. Evol.">
        <title>Pezizomycetes genomes reveal the molecular basis of ectomycorrhizal truffle lifestyle.</title>
        <authorList>
            <person name="Murat C."/>
            <person name="Payen T."/>
            <person name="Noel B."/>
            <person name="Kuo A."/>
            <person name="Morin E."/>
            <person name="Chen J."/>
            <person name="Kohler A."/>
            <person name="Krizsan K."/>
            <person name="Balestrini R."/>
            <person name="Da Silva C."/>
            <person name="Montanini B."/>
            <person name="Hainaut M."/>
            <person name="Levati E."/>
            <person name="Barry K.W."/>
            <person name="Belfiori B."/>
            <person name="Cichocki N."/>
            <person name="Clum A."/>
            <person name="Dockter R.B."/>
            <person name="Fauchery L."/>
            <person name="Guy J."/>
            <person name="Iotti M."/>
            <person name="Le Tacon F."/>
            <person name="Lindquist E.A."/>
            <person name="Lipzen A."/>
            <person name="Malagnac F."/>
            <person name="Mello A."/>
            <person name="Molinier V."/>
            <person name="Miyauchi S."/>
            <person name="Poulain J."/>
            <person name="Riccioni C."/>
            <person name="Rubini A."/>
            <person name="Sitrit Y."/>
            <person name="Splivallo R."/>
            <person name="Traeger S."/>
            <person name="Wang M."/>
            <person name="Zifcakova L."/>
            <person name="Wipf D."/>
            <person name="Zambonelli A."/>
            <person name="Paolocci F."/>
            <person name="Nowrousian M."/>
            <person name="Ottonello S."/>
            <person name="Baldrian P."/>
            <person name="Spatafora J.W."/>
            <person name="Henrissat B."/>
            <person name="Nagy L.G."/>
            <person name="Aury J.M."/>
            <person name="Wincker P."/>
            <person name="Grigoriev I.V."/>
            <person name="Bonfante P."/>
            <person name="Martin F.M."/>
        </authorList>
    </citation>
    <scope>NUCLEOTIDE SEQUENCE [LARGE SCALE GENOMIC DNA]</scope>
    <source>
        <strain evidence="3 4">RN42</strain>
    </source>
</reference>
<gene>
    <name evidence="3" type="ORF">BJ508DRAFT_419204</name>
</gene>
<evidence type="ECO:0000256" key="2">
    <source>
        <dbReference type="SAM" id="MobiDB-lite"/>
    </source>
</evidence>
<evidence type="ECO:0000313" key="3">
    <source>
        <dbReference type="EMBL" id="RPA73035.1"/>
    </source>
</evidence>
<name>A0A3N4HFZ8_ASCIM</name>
<evidence type="ECO:0000313" key="4">
    <source>
        <dbReference type="Proteomes" id="UP000275078"/>
    </source>
</evidence>